<dbReference type="SUPFAM" id="SSF55073">
    <property type="entry name" value="Nucleotide cyclase"/>
    <property type="match status" value="1"/>
</dbReference>
<dbReference type="Gene3D" id="3.30.450.40">
    <property type="match status" value="1"/>
</dbReference>
<evidence type="ECO:0000259" key="2">
    <source>
        <dbReference type="PROSITE" id="PS50887"/>
    </source>
</evidence>
<dbReference type="InterPro" id="IPR029016">
    <property type="entry name" value="GAF-like_dom_sf"/>
</dbReference>
<dbReference type="InterPro" id="IPR052155">
    <property type="entry name" value="Biofilm_reg_signaling"/>
</dbReference>
<keyword evidence="3" id="KW-0808">Transferase</keyword>
<dbReference type="CDD" id="cd01949">
    <property type="entry name" value="GGDEF"/>
    <property type="match status" value="1"/>
</dbReference>
<dbReference type="Gene3D" id="3.30.70.270">
    <property type="match status" value="1"/>
</dbReference>
<dbReference type="RefSeq" id="WP_317020883.1">
    <property type="nucleotide sequence ID" value="NZ_CP136513.1"/>
</dbReference>
<dbReference type="InterPro" id="IPR035965">
    <property type="entry name" value="PAS-like_dom_sf"/>
</dbReference>
<dbReference type="InterPro" id="IPR000160">
    <property type="entry name" value="GGDEF_dom"/>
</dbReference>
<organism evidence="3 4">
    <name type="scientific">Paraburkholderia kirstenboschensis</name>
    <dbReference type="NCBI Taxonomy" id="1245436"/>
    <lineage>
        <taxon>Bacteria</taxon>
        <taxon>Pseudomonadati</taxon>
        <taxon>Pseudomonadota</taxon>
        <taxon>Betaproteobacteria</taxon>
        <taxon>Burkholderiales</taxon>
        <taxon>Burkholderiaceae</taxon>
        <taxon>Paraburkholderia</taxon>
    </lineage>
</organism>
<feature type="domain" description="GGDEF" evidence="2">
    <location>
        <begin position="487"/>
        <end position="622"/>
    </location>
</feature>
<dbReference type="InterPro" id="IPR029787">
    <property type="entry name" value="Nucleotide_cyclase"/>
</dbReference>
<proteinExistence type="predicted"/>
<dbReference type="SMART" id="SM00091">
    <property type="entry name" value="PAS"/>
    <property type="match status" value="2"/>
</dbReference>
<gene>
    <name evidence="3" type="ORF">RW095_38585</name>
</gene>
<protein>
    <submittedName>
        <fullName evidence="3">Diguanylate cyclase</fullName>
        <ecNumber evidence="3">2.7.7.65</ecNumber>
    </submittedName>
</protein>
<dbReference type="Gene3D" id="3.30.450.20">
    <property type="entry name" value="PAS domain"/>
    <property type="match status" value="2"/>
</dbReference>
<dbReference type="Pfam" id="PF01590">
    <property type="entry name" value="GAF"/>
    <property type="match status" value="1"/>
</dbReference>
<dbReference type="PROSITE" id="PS50112">
    <property type="entry name" value="PAS"/>
    <property type="match status" value="1"/>
</dbReference>
<reference evidence="3 4" key="1">
    <citation type="submission" date="2023-10" db="EMBL/GenBank/DDBJ databases">
        <title>Surface-active antibiotics is a multifunctional adaptation for post-fire microbes.</title>
        <authorList>
            <person name="Liu M.D."/>
            <person name="Du Y."/>
            <person name="Koupaei S.K."/>
            <person name="Kim N.R."/>
            <person name="Zhang W."/>
            <person name="Traxler M.F."/>
        </authorList>
    </citation>
    <scope>NUCLEOTIDE SEQUENCE [LARGE SCALE GENOMIC DNA]</scope>
    <source>
        <strain evidence="3 4">F3</strain>
    </source>
</reference>
<dbReference type="Pfam" id="PF08448">
    <property type="entry name" value="PAS_4"/>
    <property type="match status" value="1"/>
</dbReference>
<dbReference type="Pfam" id="PF00990">
    <property type="entry name" value="GGDEF"/>
    <property type="match status" value="1"/>
</dbReference>
<dbReference type="InterPro" id="IPR043128">
    <property type="entry name" value="Rev_trsase/Diguanyl_cyclase"/>
</dbReference>
<accession>A0ABZ0EPU5</accession>
<dbReference type="EMBL" id="CP136513">
    <property type="protein sequence ID" value="WOD18621.1"/>
    <property type="molecule type" value="Genomic_DNA"/>
</dbReference>
<dbReference type="PANTHER" id="PTHR44757">
    <property type="entry name" value="DIGUANYLATE CYCLASE DGCP"/>
    <property type="match status" value="1"/>
</dbReference>
<evidence type="ECO:0000313" key="4">
    <source>
        <dbReference type="Proteomes" id="UP001302652"/>
    </source>
</evidence>
<dbReference type="InterPro" id="IPR000014">
    <property type="entry name" value="PAS"/>
</dbReference>
<evidence type="ECO:0000313" key="3">
    <source>
        <dbReference type="EMBL" id="WOD18621.1"/>
    </source>
</evidence>
<dbReference type="NCBIfam" id="TIGR00229">
    <property type="entry name" value="sensory_box"/>
    <property type="match status" value="1"/>
</dbReference>
<keyword evidence="4" id="KW-1185">Reference proteome</keyword>
<dbReference type="Proteomes" id="UP001302652">
    <property type="component" value="Chromosome 1"/>
</dbReference>
<dbReference type="NCBIfam" id="TIGR00254">
    <property type="entry name" value="GGDEF"/>
    <property type="match status" value="1"/>
</dbReference>
<dbReference type="CDD" id="cd00130">
    <property type="entry name" value="PAS"/>
    <property type="match status" value="2"/>
</dbReference>
<dbReference type="EC" id="2.7.7.65" evidence="3"/>
<dbReference type="PANTHER" id="PTHR44757:SF2">
    <property type="entry name" value="BIOFILM ARCHITECTURE MAINTENANCE PROTEIN MBAA"/>
    <property type="match status" value="1"/>
</dbReference>
<feature type="domain" description="PAS" evidence="1">
    <location>
        <begin position="334"/>
        <end position="404"/>
    </location>
</feature>
<dbReference type="InterPro" id="IPR003018">
    <property type="entry name" value="GAF"/>
</dbReference>
<dbReference type="SUPFAM" id="SSF55781">
    <property type="entry name" value="GAF domain-like"/>
    <property type="match status" value="1"/>
</dbReference>
<dbReference type="InterPro" id="IPR013656">
    <property type="entry name" value="PAS_4"/>
</dbReference>
<dbReference type="SUPFAM" id="SSF55785">
    <property type="entry name" value="PYP-like sensor domain (PAS domain)"/>
    <property type="match status" value="2"/>
</dbReference>
<dbReference type="SMART" id="SM00267">
    <property type="entry name" value="GGDEF"/>
    <property type="match status" value="1"/>
</dbReference>
<dbReference type="GO" id="GO:0052621">
    <property type="term" value="F:diguanylate cyclase activity"/>
    <property type="evidence" value="ECO:0007669"/>
    <property type="project" value="UniProtKB-EC"/>
</dbReference>
<evidence type="ECO:0000259" key="1">
    <source>
        <dbReference type="PROSITE" id="PS50112"/>
    </source>
</evidence>
<dbReference type="PROSITE" id="PS50887">
    <property type="entry name" value="GGDEF"/>
    <property type="match status" value="1"/>
</dbReference>
<keyword evidence="3" id="KW-0548">Nucleotidyltransferase</keyword>
<sequence>MDAQQQRQPASALLPPESDDDQYFERVTRIAARALNVPMSVVCLDRLGQPEVIGASGCERDVVLHMETYYCRTLQCEEPFVVRDAFSDAKLAQEPLPTSELGIRFFAGIALRLPCGKPIGMLCVMHSMPRRFTRQHRQMLVDLGQMIEREVGLRKLDSFDRLQVLQAIDRLQAQHALYVETFYRTPVAIAHIGRDWEWRHVNDACVKFFAHSRAPLTKTKILDLLDAIDRTNLEQAAQALNRGRGVEVLTLDVTFRLRNKQSRPARVQVALKQAGSIRDDGWLFVIHDTQAEQREKTARDAREAALQRGAHEASEVLRRAHEQLTTAERRLGATRVDLRAIADNLPVLVAYVDGEQRYRFANSTCREWLGLDPEEIVGRLAHEVLDADLFAAIQPYVQRVLNGKRVEYEVGATLNGSQRVLRGVLVPRRVHDQAADGYYLLVQDVTERTALLDRLRHQAFHDALTGLPNRRSFLERLDEACGAGGDGVAAIMFIDLDGFKAVNDTYGHQCGDEVLVEAARRISRCVRGEDLVARHAGDEFTVLLTGPAIHRAALEKIARAIPLTLSPPMTFGAKVVQLSASIGMLPRDQAASMSSEALVRAADAAMYRAKVAGKARIVVHALRDSPARMPG</sequence>
<name>A0ABZ0EPU5_9BURK</name>